<dbReference type="GeneID" id="108253738"/>
<accession>A0A1S4ENK8</accession>
<dbReference type="InterPro" id="IPR052579">
    <property type="entry name" value="Zinc_finger_SWIM"/>
</dbReference>
<dbReference type="GO" id="GO:0008270">
    <property type="term" value="F:zinc ion binding"/>
    <property type="evidence" value="ECO:0007669"/>
    <property type="project" value="UniProtKB-KW"/>
</dbReference>
<evidence type="ECO:0000259" key="2">
    <source>
        <dbReference type="PROSITE" id="PS50966"/>
    </source>
</evidence>
<dbReference type="Proteomes" id="UP000079169">
    <property type="component" value="Unplaced"/>
</dbReference>
<dbReference type="InterPro" id="IPR007527">
    <property type="entry name" value="Znf_SWIM"/>
</dbReference>
<dbReference type="PANTHER" id="PTHR31569">
    <property type="entry name" value="SWIM-TYPE DOMAIN-CONTAINING PROTEIN"/>
    <property type="match status" value="1"/>
</dbReference>
<dbReference type="PANTHER" id="PTHR31569:SF4">
    <property type="entry name" value="SWIM-TYPE DOMAIN-CONTAINING PROTEIN"/>
    <property type="match status" value="1"/>
</dbReference>
<evidence type="ECO:0000313" key="4">
    <source>
        <dbReference type="RefSeq" id="XP_017303771.2"/>
    </source>
</evidence>
<dbReference type="InterPro" id="IPR048325">
    <property type="entry name" value="ZSWIM3_N"/>
</dbReference>
<dbReference type="RefSeq" id="XP_017303771.2">
    <property type="nucleotide sequence ID" value="XM_017448282.2"/>
</dbReference>
<dbReference type="PROSITE" id="PS50966">
    <property type="entry name" value="ZF_SWIM"/>
    <property type="match status" value="1"/>
</dbReference>
<evidence type="ECO:0000313" key="3">
    <source>
        <dbReference type="Proteomes" id="UP000079169"/>
    </source>
</evidence>
<feature type="domain" description="SWIM-type" evidence="2">
    <location>
        <begin position="488"/>
        <end position="526"/>
    </location>
</feature>
<dbReference type="Pfam" id="PF21056">
    <property type="entry name" value="ZSWIM1-3_RNaseH-like"/>
    <property type="match status" value="1"/>
</dbReference>
<protein>
    <submittedName>
        <fullName evidence="4">Protein FAR-RED IMPAIRED RESPONSE 1-like</fullName>
    </submittedName>
</protein>
<keyword evidence="3" id="KW-1185">Reference proteome</keyword>
<keyword evidence="1" id="KW-0479">Metal-binding</keyword>
<dbReference type="AlphaFoldDB" id="A0A1S4ENK8"/>
<keyword evidence="1" id="KW-0862">Zinc</keyword>
<dbReference type="KEGG" id="dci:108253738"/>
<dbReference type="Pfam" id="PF21599">
    <property type="entry name" value="ZSWIM3_N"/>
    <property type="match status" value="1"/>
</dbReference>
<gene>
    <name evidence="4" type="primary">LOC108253738</name>
</gene>
<dbReference type="PaxDb" id="121845-A0A1S4ENK8"/>
<organism evidence="3 4">
    <name type="scientific">Diaphorina citri</name>
    <name type="common">Asian citrus psyllid</name>
    <dbReference type="NCBI Taxonomy" id="121845"/>
    <lineage>
        <taxon>Eukaryota</taxon>
        <taxon>Metazoa</taxon>
        <taxon>Ecdysozoa</taxon>
        <taxon>Arthropoda</taxon>
        <taxon>Hexapoda</taxon>
        <taxon>Insecta</taxon>
        <taxon>Pterygota</taxon>
        <taxon>Neoptera</taxon>
        <taxon>Paraneoptera</taxon>
        <taxon>Hemiptera</taxon>
        <taxon>Sternorrhyncha</taxon>
        <taxon>Psylloidea</taxon>
        <taxon>Psyllidae</taxon>
        <taxon>Diaphorininae</taxon>
        <taxon>Diaphorina</taxon>
    </lineage>
</organism>
<reference evidence="4" key="1">
    <citation type="submission" date="2025-08" db="UniProtKB">
        <authorList>
            <consortium name="RefSeq"/>
        </authorList>
    </citation>
    <scope>IDENTIFICATION</scope>
</reference>
<dbReference type="InterPro" id="IPR048324">
    <property type="entry name" value="ZSWIM1-3_RNaseH-like"/>
</dbReference>
<keyword evidence="1" id="KW-0863">Zinc-finger</keyword>
<name>A0A1S4ENK8_DIACI</name>
<evidence type="ECO:0000256" key="1">
    <source>
        <dbReference type="PROSITE-ProRule" id="PRU00325"/>
    </source>
</evidence>
<proteinExistence type="predicted"/>
<dbReference type="STRING" id="121845.A0A1S4ENK8"/>
<sequence length="792" mass="91444">MESSELSCSMQFSNFDELKKFIEKYEQQNSVQLYVSNSTKLSSVQYKNAKSADPGLVYYAIQYRCVHGGNFESSSKGMRKSSTLRQGCSFTLKFGLSYDGKFLKLKKNETEHSHGIDSAIFNSMPRQRRLNEEEESQVKTFLDMRCNKRLVKDYIKTKMNKVVLLKDLSNIKTKHQKVSSDDLKGLVKFLKDQDQASVEIIVDGEQFEGIYFQTNRMKNAFEKHPEVVLLDATYCLNNLNFPLYIIMVINGNGQGEVACTFLLAHETEANIKKMLTIFKENNGSFEKIETVFTDKDFKERKALKEELPKSNLCLCMFHTLRTFNRHISCDKMGISSETRQRALYLLQKMTYATSQEEYNKQYMKLVNMDQPKIIEYFNKNWDSIKEEWVVGFMKTKFTLTLTTTNHLECLNQKIKEVVVRNSPIEIFFKDLVCLLNSIHDEAMLKSVQMCTRKSTNYAKGSVEEKYNTLLTPFAFSLIEKEILCTSSVDIDELINFSTTTNYCQCELHVNTGMPCRHIFNLLENNGESIFQPTLVKNKFKKMDHFAHLVTRDVAHIVDEADDSPKIHQTSVNANKSVLDKKSKYKKAMMLCGDIANMIADYGTKEFELIMETLKLMKDAVRQRKKISLHVGDEGEITNDMENGTQPEEIEQIIGEMIVEEEVMEDTIVEVDVVRKKEKIKLHSGDEGEITNNTEDRTEIEEMEQFIGEMIVEEEEVMEGTVVEVEEVVRVNEELVEEEIDNHIIRGNLSSGLDHEYNKRLKLENIQLKTLKVKRLGRPKGSDHTVIGLKKRK</sequence>